<organism evidence="2 3">
    <name type="scientific">Oceanospirillum multiglobuliferum</name>
    <dbReference type="NCBI Taxonomy" id="64969"/>
    <lineage>
        <taxon>Bacteria</taxon>
        <taxon>Pseudomonadati</taxon>
        <taxon>Pseudomonadota</taxon>
        <taxon>Gammaproteobacteria</taxon>
        <taxon>Oceanospirillales</taxon>
        <taxon>Oceanospirillaceae</taxon>
        <taxon>Oceanospirillum</taxon>
    </lineage>
</organism>
<accession>A0A1V4SZU7</accession>
<dbReference type="AlphaFoldDB" id="A0A1V4SZU7"/>
<feature type="compositionally biased region" description="Polar residues" evidence="1">
    <location>
        <begin position="118"/>
        <end position="136"/>
    </location>
</feature>
<dbReference type="Proteomes" id="UP000191418">
    <property type="component" value="Unassembled WGS sequence"/>
</dbReference>
<evidence type="ECO:0000313" key="2">
    <source>
        <dbReference type="EMBL" id="OPX53865.1"/>
    </source>
</evidence>
<feature type="non-terminal residue" evidence="2">
    <location>
        <position position="1"/>
    </location>
</feature>
<feature type="non-terminal residue" evidence="2">
    <location>
        <position position="136"/>
    </location>
</feature>
<sequence length="136" mass="13675">LITGSHVVAARNVTGVAKDVKVDASQTDRHRHETLEVKSSGFTLAVKSPVTDALQNLNQQARGAGQSQDSRAGALHGIAAAGAAAGAAADLIGAAGGVTRGLTEGGKPEAKLELSFGASRSKSTYTQDSASRNGSH</sequence>
<protein>
    <submittedName>
        <fullName evidence="2">Uncharacterized protein</fullName>
    </submittedName>
</protein>
<proteinExistence type="predicted"/>
<evidence type="ECO:0000256" key="1">
    <source>
        <dbReference type="SAM" id="MobiDB-lite"/>
    </source>
</evidence>
<gene>
    <name evidence="2" type="ORF">BTE48_17230</name>
</gene>
<keyword evidence="3" id="KW-1185">Reference proteome</keyword>
<dbReference type="EMBL" id="MTSM01000314">
    <property type="protein sequence ID" value="OPX53865.1"/>
    <property type="molecule type" value="Genomic_DNA"/>
</dbReference>
<reference evidence="2 3" key="1">
    <citation type="submission" date="2017-01" db="EMBL/GenBank/DDBJ databases">
        <title>Genome Sequencing of a Marine Spirillum, Oceanospirillum multiglobuliferum ATCC 33336, from Japan.</title>
        <authorList>
            <person name="Carney J.G."/>
            <person name="Trachtenberg A.M."/>
            <person name="Rheaume B.A."/>
            <person name="Linnane J.D."/>
            <person name="Pitts N.L."/>
            <person name="Mykles D.L."/>
            <person name="Maclea K.S."/>
        </authorList>
    </citation>
    <scope>NUCLEOTIDE SEQUENCE [LARGE SCALE GENOMIC DNA]</scope>
    <source>
        <strain evidence="2 3">ATCC 33336</strain>
    </source>
</reference>
<comment type="caution">
    <text evidence="2">The sequence shown here is derived from an EMBL/GenBank/DDBJ whole genome shotgun (WGS) entry which is preliminary data.</text>
</comment>
<feature type="region of interest" description="Disordered" evidence="1">
    <location>
        <begin position="113"/>
        <end position="136"/>
    </location>
</feature>
<evidence type="ECO:0000313" key="3">
    <source>
        <dbReference type="Proteomes" id="UP000191418"/>
    </source>
</evidence>
<name>A0A1V4SZU7_9GAMM</name>